<dbReference type="EMBL" id="AUWU02000003">
    <property type="protein sequence ID" value="KAH0575049.1"/>
    <property type="molecule type" value="Genomic_DNA"/>
</dbReference>
<keyword evidence="3" id="KW-1185">Reference proteome</keyword>
<reference evidence="1 2" key="1">
    <citation type="journal article" date="2014" name="PLoS Genet.">
        <title>The Genome of Spironucleus salmonicida Highlights a Fish Pathogen Adapted to Fluctuating Environments.</title>
        <authorList>
            <person name="Xu F."/>
            <person name="Jerlstrom-Hultqvist J."/>
            <person name="Einarsson E."/>
            <person name="Astvaldsson A."/>
            <person name="Svard S.G."/>
            <person name="Andersson J.O."/>
        </authorList>
    </citation>
    <scope>NUCLEOTIDE SEQUENCE</scope>
    <source>
        <strain evidence="2">ATCC 50377</strain>
    </source>
</reference>
<protein>
    <submittedName>
        <fullName evidence="1">Uncharacterized protein</fullName>
    </submittedName>
</protein>
<proteinExistence type="predicted"/>
<evidence type="ECO:0000313" key="2">
    <source>
        <dbReference type="EMBL" id="KAH0575049.1"/>
    </source>
</evidence>
<sequence length="105" mass="12027">MNPPAPQPHPRILKRKIPQTAEVISHIHVQEVRLPSPPKPEPQNKITFNQTKYNNLPSVELDLNDSYIAPAPKKVRAYPNSGVNRMELIEIQMYNYEDFRSGLGL</sequence>
<evidence type="ECO:0000313" key="1">
    <source>
        <dbReference type="EMBL" id="EST48990.1"/>
    </source>
</evidence>
<reference evidence="2" key="2">
    <citation type="submission" date="2020-12" db="EMBL/GenBank/DDBJ databases">
        <title>New Spironucleus salmonicida genome in near-complete chromosomes.</title>
        <authorList>
            <person name="Xu F."/>
            <person name="Kurt Z."/>
            <person name="Jimenez-Gonzalez A."/>
            <person name="Astvaldsson A."/>
            <person name="Andersson J.O."/>
            <person name="Svard S.G."/>
        </authorList>
    </citation>
    <scope>NUCLEOTIDE SEQUENCE</scope>
    <source>
        <strain evidence="2">ATCC 50377</strain>
    </source>
</reference>
<accession>V6LWN1</accession>
<organism evidence="1">
    <name type="scientific">Spironucleus salmonicida</name>
    <dbReference type="NCBI Taxonomy" id="348837"/>
    <lineage>
        <taxon>Eukaryota</taxon>
        <taxon>Metamonada</taxon>
        <taxon>Diplomonadida</taxon>
        <taxon>Hexamitidae</taxon>
        <taxon>Hexamitinae</taxon>
        <taxon>Spironucleus</taxon>
    </lineage>
</organism>
<gene>
    <name evidence="1" type="ORF">SS50377_10760</name>
    <name evidence="2" type="ORF">SS50377_22670</name>
</gene>
<evidence type="ECO:0000313" key="3">
    <source>
        <dbReference type="Proteomes" id="UP000018208"/>
    </source>
</evidence>
<dbReference type="Proteomes" id="UP000018208">
    <property type="component" value="Unassembled WGS sequence"/>
</dbReference>
<dbReference type="EMBL" id="KI545969">
    <property type="protein sequence ID" value="EST48990.1"/>
    <property type="molecule type" value="Genomic_DNA"/>
</dbReference>
<dbReference type="VEuPathDB" id="GiardiaDB:SS50377_22670"/>
<name>V6LWN1_9EUKA</name>
<dbReference type="AlphaFoldDB" id="V6LWN1"/>